<evidence type="ECO:0000313" key="1">
    <source>
        <dbReference type="EMBL" id="BAN40383.1"/>
    </source>
</evidence>
<organism evidence="1">
    <name type="scientific">Entamoeba invadens</name>
    <dbReference type="NCBI Taxonomy" id="33085"/>
    <lineage>
        <taxon>Eukaryota</taxon>
        <taxon>Amoebozoa</taxon>
        <taxon>Evosea</taxon>
        <taxon>Archamoebae</taxon>
        <taxon>Mastigamoebida</taxon>
        <taxon>Entamoebidae</taxon>
        <taxon>Entamoeba</taxon>
    </lineage>
</organism>
<sequence length="192" mass="22145">MMDNDKPHNSSVIKKQQEARNLQSDLECVLLALLSSKYKFTIAKPQKKAEYSGQFIKVKNMIKFDDLNFTFHVQKFFMKCSLESISLSLKNGLTQKTAKRRSQAYKRRLALHLFEDLLLEDGFLITTHKENREGIIGDVTIYKNNLPSFSKNDIQNIGPVIWDFLNERLGSSLQVTIDFSELSCFLNTQTNL</sequence>
<name>S0AYN8_ENTIV</name>
<dbReference type="EMBL" id="AK421867">
    <property type="protein sequence ID" value="BAN40383.1"/>
    <property type="molecule type" value="mRNA"/>
</dbReference>
<dbReference type="AlphaFoldDB" id="S0AYN8"/>
<reference evidence="1" key="1">
    <citation type="submission" date="2012-06" db="EMBL/GenBank/DDBJ databases">
        <title>Short 5' UTR of Entamoeba genes.</title>
        <authorList>
            <person name="Hiranuka K."/>
            <person name="Kumagai M."/>
            <person name="Wakaguri H."/>
            <person name="Suzuki Y."/>
            <person name="Sugano S."/>
            <person name="Watanabe J."/>
            <person name="Makioka A."/>
        </authorList>
    </citation>
    <scope>NUCLEOTIDE SEQUENCE</scope>
    <source>
        <strain evidence="1">IP1</strain>
    </source>
</reference>
<proteinExistence type="evidence at transcript level"/>
<accession>S0AYN8</accession>
<protein>
    <submittedName>
        <fullName evidence="1">Uncharacterized protein</fullName>
    </submittedName>
</protein>
<dbReference type="VEuPathDB" id="AmoebaDB:EIN_135000"/>